<reference evidence="2 3" key="1">
    <citation type="submission" date="2017-11" db="EMBL/GenBank/DDBJ databases">
        <title>The genome of Rhizophagus clarus HR1 reveals common genetic basis of auxotrophy among arbuscular mycorrhizal fungi.</title>
        <authorList>
            <person name="Kobayashi Y."/>
        </authorList>
    </citation>
    <scope>NUCLEOTIDE SEQUENCE [LARGE SCALE GENOMIC DNA]</scope>
    <source>
        <strain evidence="2 3">HR1</strain>
    </source>
</reference>
<accession>A0A2Z6RY16</accession>
<evidence type="ECO:0000256" key="1">
    <source>
        <dbReference type="SAM" id="MobiDB-lite"/>
    </source>
</evidence>
<name>A0A2Z6RY16_9GLOM</name>
<protein>
    <submittedName>
        <fullName evidence="2">Uncharacterized protein</fullName>
    </submittedName>
</protein>
<keyword evidence="3" id="KW-1185">Reference proteome</keyword>
<feature type="region of interest" description="Disordered" evidence="1">
    <location>
        <begin position="60"/>
        <end position="90"/>
    </location>
</feature>
<evidence type="ECO:0000313" key="2">
    <source>
        <dbReference type="EMBL" id="GBB96966.1"/>
    </source>
</evidence>
<proteinExistence type="predicted"/>
<dbReference type="AlphaFoldDB" id="A0A2Z6RY16"/>
<feature type="compositionally biased region" description="Basic and acidic residues" evidence="1">
    <location>
        <begin position="60"/>
        <end position="83"/>
    </location>
</feature>
<gene>
    <name evidence="2" type="ORF">RclHR1_28850001</name>
</gene>
<dbReference type="Proteomes" id="UP000247702">
    <property type="component" value="Unassembled WGS sequence"/>
</dbReference>
<feature type="region of interest" description="Disordered" evidence="1">
    <location>
        <begin position="1"/>
        <end position="24"/>
    </location>
</feature>
<comment type="caution">
    <text evidence="2">The sequence shown here is derived from an EMBL/GenBank/DDBJ whole genome shotgun (WGS) entry which is preliminary data.</text>
</comment>
<dbReference type="EMBL" id="BEXD01002096">
    <property type="protein sequence ID" value="GBB96966.1"/>
    <property type="molecule type" value="Genomic_DNA"/>
</dbReference>
<sequence length="90" mass="10366">ESLKARDDPYPDEGPNLFDEDRNNDRHLQYIFDVASGSAPRNTLEQRLASKIAKRIAKARERREDAKLNRAMRELSLNDHDDPMDTSNAI</sequence>
<organism evidence="2 3">
    <name type="scientific">Rhizophagus clarus</name>
    <dbReference type="NCBI Taxonomy" id="94130"/>
    <lineage>
        <taxon>Eukaryota</taxon>
        <taxon>Fungi</taxon>
        <taxon>Fungi incertae sedis</taxon>
        <taxon>Mucoromycota</taxon>
        <taxon>Glomeromycotina</taxon>
        <taxon>Glomeromycetes</taxon>
        <taxon>Glomerales</taxon>
        <taxon>Glomeraceae</taxon>
        <taxon>Rhizophagus</taxon>
    </lineage>
</organism>
<feature type="non-terminal residue" evidence="2">
    <location>
        <position position="1"/>
    </location>
</feature>
<evidence type="ECO:0000313" key="3">
    <source>
        <dbReference type="Proteomes" id="UP000247702"/>
    </source>
</evidence>